<dbReference type="PANTHER" id="PTHR10908">
    <property type="entry name" value="SEROTONIN N-ACETYLTRANSFERASE"/>
    <property type="match status" value="1"/>
</dbReference>
<dbReference type="Pfam" id="PF13673">
    <property type="entry name" value="Acetyltransf_10"/>
    <property type="match status" value="1"/>
</dbReference>
<reference evidence="6 7" key="1">
    <citation type="submission" date="2019-09" db="EMBL/GenBank/DDBJ databases">
        <authorList>
            <person name="Brejova B."/>
        </authorList>
    </citation>
    <scope>NUCLEOTIDE SEQUENCE [LARGE SCALE GENOMIC DNA]</scope>
</reference>
<organism evidence="6 7">
    <name type="scientific">Magnusiomyces paraingens</name>
    <dbReference type="NCBI Taxonomy" id="2606893"/>
    <lineage>
        <taxon>Eukaryota</taxon>
        <taxon>Fungi</taxon>
        <taxon>Dikarya</taxon>
        <taxon>Ascomycota</taxon>
        <taxon>Saccharomycotina</taxon>
        <taxon>Dipodascomycetes</taxon>
        <taxon>Dipodascales</taxon>
        <taxon>Dipodascaceae</taxon>
        <taxon>Magnusiomyces</taxon>
    </lineage>
</organism>
<keyword evidence="4" id="KW-0812">Transmembrane</keyword>
<feature type="compositionally biased region" description="Low complexity" evidence="3">
    <location>
        <begin position="258"/>
        <end position="287"/>
    </location>
</feature>
<evidence type="ECO:0000313" key="7">
    <source>
        <dbReference type="Proteomes" id="UP000398389"/>
    </source>
</evidence>
<keyword evidence="4" id="KW-1133">Transmembrane helix</keyword>
<feature type="compositionally biased region" description="Low complexity" evidence="3">
    <location>
        <begin position="343"/>
        <end position="394"/>
    </location>
</feature>
<evidence type="ECO:0000256" key="3">
    <source>
        <dbReference type="SAM" id="MobiDB-lite"/>
    </source>
</evidence>
<feature type="compositionally biased region" description="Acidic residues" evidence="3">
    <location>
        <begin position="290"/>
        <end position="312"/>
    </location>
</feature>
<dbReference type="InterPro" id="IPR051635">
    <property type="entry name" value="SNAT-like"/>
</dbReference>
<sequence>MDSATRKLLMLRVRILEEDILPKTAHIAATPFYARSNTRKLAEPLVATLIYLGGVYYLLFILHPVGAPSVVSLSALREFAQSGRLLRAALIFISDFIGALLLVRIAYIVILLAVRLPLNLLLQLKPELAIDTHNLDFRLLCRADELLGEIEKNKDARAAARSSGALVSGKGKVTSSTGAWENSVERQLLEKHAALNEQLLAVFPNYPQVRDALVEGPDPKANAILAKILQGPGLRFPFQQPRPTRTSVGSERKTLPGTVNTTTITTTTSSTIMATSTTKTTKVTTRTGGNDDDDDNEKIEEYEEEEEEDDDNGPALLATARSARAARTTSAHRSGVTARQKNPSSASASPESFPTTTTNSSSSSSSSQTNLASTSLSSSSILSPSQSHQPSPQNKQPPPPQISSTLRKFINYTKNNRNSLPHIRYAAASATMTKDLPLHAYIRPLTINDLDQVEALETEGFPPEERASREKLAYRLKTCPELCAGIFVREFILPTEEYRNPTFVGLHANVLQGLGLNHQYDPINATAAAAAASGQSTEEHLSKDLQSLKKSANEVSSTPAKETLIAHIHGTKTASTVVTEASMLVPDESFDVSTADTDKLPYVPGHYEPGRTIAVHGLVVKPSYQGQSLGTILLKDYIQRLSTLRIADQIALLAHDTLIPFYARQDFVDRGESTVTSCGGNWHDLVRELAYSEEYE</sequence>
<dbReference type="GO" id="GO:0004059">
    <property type="term" value="F:aralkylamine N-acetyltransferase activity"/>
    <property type="evidence" value="ECO:0007669"/>
    <property type="project" value="TreeGrafter"/>
</dbReference>
<dbReference type="PROSITE" id="PS51186">
    <property type="entry name" value="GNAT"/>
    <property type="match status" value="1"/>
</dbReference>
<dbReference type="InterPro" id="IPR016181">
    <property type="entry name" value="Acyl_CoA_acyltransferase"/>
</dbReference>
<dbReference type="Proteomes" id="UP000398389">
    <property type="component" value="Unassembled WGS sequence"/>
</dbReference>
<dbReference type="GO" id="GO:0005737">
    <property type="term" value="C:cytoplasm"/>
    <property type="evidence" value="ECO:0007669"/>
    <property type="project" value="TreeGrafter"/>
</dbReference>
<evidence type="ECO:0000313" key="6">
    <source>
        <dbReference type="EMBL" id="VVT56518.1"/>
    </source>
</evidence>
<dbReference type="AlphaFoldDB" id="A0A5E8C3Z7"/>
<evidence type="ECO:0000256" key="2">
    <source>
        <dbReference type="ARBA" id="ARBA00023315"/>
    </source>
</evidence>
<feature type="transmembrane region" description="Helical" evidence="4">
    <location>
        <begin position="85"/>
        <end position="114"/>
    </location>
</feature>
<dbReference type="SUPFAM" id="SSF55729">
    <property type="entry name" value="Acyl-CoA N-acyltransferases (Nat)"/>
    <property type="match status" value="1"/>
</dbReference>
<keyword evidence="2" id="KW-0012">Acyltransferase</keyword>
<keyword evidence="4" id="KW-0472">Membrane</keyword>
<evidence type="ECO:0000259" key="5">
    <source>
        <dbReference type="PROSITE" id="PS51186"/>
    </source>
</evidence>
<dbReference type="Gene3D" id="3.40.630.30">
    <property type="match status" value="1"/>
</dbReference>
<keyword evidence="7" id="KW-1185">Reference proteome</keyword>
<feature type="domain" description="N-acetyltransferase" evidence="5">
    <location>
        <begin position="536"/>
        <end position="696"/>
    </location>
</feature>
<dbReference type="PANTHER" id="PTHR10908:SF0">
    <property type="entry name" value="SEROTONIN N-ACETYLTRANSFERASE"/>
    <property type="match status" value="1"/>
</dbReference>
<accession>A0A5E8C3Z7</accession>
<keyword evidence="1" id="KW-0808">Transferase</keyword>
<evidence type="ECO:0000256" key="4">
    <source>
        <dbReference type="SAM" id="Phobius"/>
    </source>
</evidence>
<feature type="transmembrane region" description="Helical" evidence="4">
    <location>
        <begin position="45"/>
        <end position="65"/>
    </location>
</feature>
<protein>
    <recommendedName>
        <fullName evidence="5">N-acetyltransferase domain-containing protein</fullName>
    </recommendedName>
</protein>
<evidence type="ECO:0000256" key="1">
    <source>
        <dbReference type="ARBA" id="ARBA00022679"/>
    </source>
</evidence>
<dbReference type="OrthoDB" id="30840at2759"/>
<feature type="compositionally biased region" description="Low complexity" evidence="3">
    <location>
        <begin position="315"/>
        <end position="331"/>
    </location>
</feature>
<name>A0A5E8C3Z7_9ASCO</name>
<gene>
    <name evidence="6" type="ORF">SAPINGB_P005125</name>
</gene>
<dbReference type="EMBL" id="CABVLU010000004">
    <property type="protein sequence ID" value="VVT56518.1"/>
    <property type="molecule type" value="Genomic_DNA"/>
</dbReference>
<dbReference type="InterPro" id="IPR000182">
    <property type="entry name" value="GNAT_dom"/>
</dbReference>
<dbReference type="GeneID" id="43583940"/>
<proteinExistence type="predicted"/>
<dbReference type="RefSeq" id="XP_031855731.1">
    <property type="nucleotide sequence ID" value="XM_031999840.1"/>
</dbReference>
<feature type="region of interest" description="Disordered" evidence="3">
    <location>
        <begin position="239"/>
        <end position="404"/>
    </location>
</feature>